<organism evidence="1 2">
    <name type="scientific">Micromonospora kangleipakensis</name>
    <dbReference type="NCBI Taxonomy" id="1077942"/>
    <lineage>
        <taxon>Bacteria</taxon>
        <taxon>Bacillati</taxon>
        <taxon>Actinomycetota</taxon>
        <taxon>Actinomycetes</taxon>
        <taxon>Micromonosporales</taxon>
        <taxon>Micromonosporaceae</taxon>
        <taxon>Micromonospora</taxon>
    </lineage>
</organism>
<gene>
    <name evidence="1" type="ORF">EV384_3986</name>
</gene>
<comment type="caution">
    <text evidence="1">The sequence shown here is derived from an EMBL/GenBank/DDBJ whole genome shotgun (WGS) entry which is preliminary data.</text>
</comment>
<name>A0A4Q8BC74_9ACTN</name>
<protein>
    <submittedName>
        <fullName evidence="1">Uncharacterized protein</fullName>
    </submittedName>
</protein>
<evidence type="ECO:0000313" key="1">
    <source>
        <dbReference type="EMBL" id="RZU75444.1"/>
    </source>
</evidence>
<reference evidence="1 2" key="1">
    <citation type="submission" date="2019-02" db="EMBL/GenBank/DDBJ databases">
        <title>Sequencing the genomes of 1000 actinobacteria strains.</title>
        <authorList>
            <person name="Klenk H.-P."/>
        </authorList>
    </citation>
    <scope>NUCLEOTIDE SEQUENCE [LARGE SCALE GENOMIC DNA]</scope>
    <source>
        <strain evidence="1 2">DSM 45612</strain>
    </source>
</reference>
<accession>A0A4Q8BC74</accession>
<dbReference type="EMBL" id="SHLD01000001">
    <property type="protein sequence ID" value="RZU75444.1"/>
    <property type="molecule type" value="Genomic_DNA"/>
</dbReference>
<dbReference type="Proteomes" id="UP000294114">
    <property type="component" value="Unassembled WGS sequence"/>
</dbReference>
<dbReference type="AlphaFoldDB" id="A0A4Q8BC74"/>
<sequence>MTGYREGPVLHRNGPAVVAANVSVVSEAELIGHELIEPCAECGAAAVGVVTEAVDGDRLAWAVSTRCSGCGSATELDGWGEMPAMLRTALVARVGLVRLRADPDASRPLRRCLLGEFRKQGDTIDEAVSAFDALIGNGILGTPAEMRLLAGRLTAAGATVSVEPHASSR</sequence>
<proteinExistence type="predicted"/>
<evidence type="ECO:0000313" key="2">
    <source>
        <dbReference type="Proteomes" id="UP000294114"/>
    </source>
</evidence>
<keyword evidence="2" id="KW-1185">Reference proteome</keyword>